<reference evidence="2" key="1">
    <citation type="submission" date="2016-10" db="EMBL/GenBank/DDBJ databases">
        <authorList>
            <person name="Varghese N."/>
            <person name="Submissions S."/>
        </authorList>
    </citation>
    <scope>NUCLEOTIDE SEQUENCE [LARGE SCALE GENOMIC DNA]</scope>
    <source>
        <strain evidence="2">CGMCC 1.6981</strain>
    </source>
</reference>
<keyword evidence="2" id="KW-1185">Reference proteome</keyword>
<dbReference type="EMBL" id="FPBP01000001">
    <property type="protein sequence ID" value="SFU30185.1"/>
    <property type="molecule type" value="Genomic_DNA"/>
</dbReference>
<evidence type="ECO:0000313" key="2">
    <source>
        <dbReference type="Proteomes" id="UP000198693"/>
    </source>
</evidence>
<sequence>MSDLRLQSPAVARNRQPILEVLEQALPKPAYVLELASGSGEHAVYFASAMPGWRWLASDPTPQALASIAAWREQARLSNLLEPVELDVMGVWPDVRVDAVVAINLVHISPWFVTKTLMMRAQERLVDGGVLYLYGPYQREGRHTSPSNEAFDADLKARDARWGIRHLESVVAEAEQQGLKLERVAEMPANNLSIVFKKQAIPEVSASPGQETVHDG</sequence>
<name>A0A1I7F219_9GAMM</name>
<proteinExistence type="predicted"/>
<dbReference type="Pfam" id="PF06080">
    <property type="entry name" value="DUF938"/>
    <property type="match status" value="1"/>
</dbReference>
<gene>
    <name evidence="1" type="ORF">SAMN04487955_101180</name>
</gene>
<protein>
    <recommendedName>
        <fullName evidence="3">SAM-dependent methyltransferase</fullName>
    </recommendedName>
</protein>
<dbReference type="InterPro" id="IPR010342">
    <property type="entry name" value="DUF938"/>
</dbReference>
<dbReference type="CDD" id="cd02440">
    <property type="entry name" value="AdoMet_MTases"/>
    <property type="match status" value="1"/>
</dbReference>
<dbReference type="InterPro" id="IPR029063">
    <property type="entry name" value="SAM-dependent_MTases_sf"/>
</dbReference>
<dbReference type="SUPFAM" id="SSF53335">
    <property type="entry name" value="S-adenosyl-L-methionine-dependent methyltransferases"/>
    <property type="match status" value="1"/>
</dbReference>
<evidence type="ECO:0008006" key="3">
    <source>
        <dbReference type="Google" id="ProtNLM"/>
    </source>
</evidence>
<organism evidence="1 2">
    <name type="scientific">Halomonas korlensis</name>
    <dbReference type="NCBI Taxonomy" id="463301"/>
    <lineage>
        <taxon>Bacteria</taxon>
        <taxon>Pseudomonadati</taxon>
        <taxon>Pseudomonadota</taxon>
        <taxon>Gammaproteobacteria</taxon>
        <taxon>Oceanospirillales</taxon>
        <taxon>Halomonadaceae</taxon>
        <taxon>Halomonas</taxon>
    </lineage>
</organism>
<dbReference type="STRING" id="463301.SAMN04487955_101180"/>
<accession>A0A1I7F219</accession>
<dbReference type="AlphaFoldDB" id="A0A1I7F219"/>
<dbReference type="PANTHER" id="PTHR20974:SF0">
    <property type="entry name" value="UPF0585 PROTEIN CG18661"/>
    <property type="match status" value="1"/>
</dbReference>
<dbReference type="RefSeq" id="WP_245784110.1">
    <property type="nucleotide sequence ID" value="NZ_FPBP01000001.1"/>
</dbReference>
<dbReference type="Gene3D" id="3.40.50.150">
    <property type="entry name" value="Vaccinia Virus protein VP39"/>
    <property type="match status" value="1"/>
</dbReference>
<dbReference type="PANTHER" id="PTHR20974">
    <property type="entry name" value="UPF0585 PROTEIN CG18661"/>
    <property type="match status" value="1"/>
</dbReference>
<dbReference type="Proteomes" id="UP000198693">
    <property type="component" value="Unassembled WGS sequence"/>
</dbReference>
<evidence type="ECO:0000313" key="1">
    <source>
        <dbReference type="EMBL" id="SFU30185.1"/>
    </source>
</evidence>